<gene>
    <name evidence="1" type="ORF">C8U37_12826</name>
</gene>
<keyword evidence="2" id="KW-1185">Reference proteome</keyword>
<dbReference type="EMBL" id="QAOM01000028">
    <property type="protein sequence ID" value="PTQ80498.1"/>
    <property type="molecule type" value="Genomic_DNA"/>
</dbReference>
<dbReference type="Proteomes" id="UP000244161">
    <property type="component" value="Unassembled WGS sequence"/>
</dbReference>
<sequence>MLQSGIWKGKLAVADLLERKGCNEFTLLEDKLSVGGQLFEIWWYVYDGNNHILAKSKNHPNALYFFLLEPGDLFAVNDFRIYLETGELTYPIATFYKKNGR</sequence>
<proteinExistence type="predicted"/>
<protein>
    <submittedName>
        <fullName evidence="1">Uncharacterized protein</fullName>
    </submittedName>
</protein>
<name>A0A2T5I9K3_9LACT</name>
<accession>A0A2T5I9K3</accession>
<reference evidence="1 2" key="1">
    <citation type="submission" date="2018-04" db="EMBL/GenBank/DDBJ databases">
        <title>Genomic Encyclopedia of Archaeal and Bacterial Type Strains, Phase II (KMG-II): from individual species to whole genera.</title>
        <authorList>
            <person name="Goeker M."/>
        </authorList>
    </citation>
    <scope>NUCLEOTIDE SEQUENCE [LARGE SCALE GENOMIC DNA]</scope>
    <source>
        <strain evidence="1 2">DSM 18806</strain>
    </source>
</reference>
<evidence type="ECO:0000313" key="1">
    <source>
        <dbReference type="EMBL" id="PTQ80498.1"/>
    </source>
</evidence>
<organism evidence="1 2">
    <name type="scientific">Trichococcus patagoniensis</name>
    <dbReference type="NCBI Taxonomy" id="382641"/>
    <lineage>
        <taxon>Bacteria</taxon>
        <taxon>Bacillati</taxon>
        <taxon>Bacillota</taxon>
        <taxon>Bacilli</taxon>
        <taxon>Lactobacillales</taxon>
        <taxon>Carnobacteriaceae</taxon>
        <taxon>Trichococcus</taxon>
    </lineage>
</organism>
<dbReference type="AlphaFoldDB" id="A0A2T5I9K3"/>
<evidence type="ECO:0000313" key="2">
    <source>
        <dbReference type="Proteomes" id="UP000244161"/>
    </source>
</evidence>
<comment type="caution">
    <text evidence="1">The sequence shown here is derived from an EMBL/GenBank/DDBJ whole genome shotgun (WGS) entry which is preliminary data.</text>
</comment>